<proteinExistence type="inferred from homology"/>
<evidence type="ECO:0000256" key="4">
    <source>
        <dbReference type="ARBA" id="ARBA00022684"/>
    </source>
</evidence>
<evidence type="ECO:0000256" key="5">
    <source>
        <dbReference type="ARBA" id="ARBA00022741"/>
    </source>
</evidence>
<dbReference type="InterPro" id="IPR006334">
    <property type="entry name" value="Glut_cys_ligase"/>
</dbReference>
<comment type="caution">
    <text evidence="11">The sequence shown here is derived from an EMBL/GenBank/DDBJ whole genome shotgun (WGS) entry which is preliminary data.</text>
</comment>
<organism evidence="11 12">
    <name type="scientific">Ideonella paludis</name>
    <dbReference type="NCBI Taxonomy" id="1233411"/>
    <lineage>
        <taxon>Bacteria</taxon>
        <taxon>Pseudomonadati</taxon>
        <taxon>Pseudomonadota</taxon>
        <taxon>Betaproteobacteria</taxon>
        <taxon>Burkholderiales</taxon>
        <taxon>Sphaerotilaceae</taxon>
        <taxon>Ideonella</taxon>
    </lineage>
</organism>
<protein>
    <recommendedName>
        <fullName evidence="8">Glutamate--cysteine ligase</fullName>
        <ecNumber evidence="8">6.3.2.2</ecNumber>
    </recommendedName>
    <alternativeName>
        <fullName evidence="8">Gamma-ECS</fullName>
        <shortName evidence="8">GCS</shortName>
    </alternativeName>
    <alternativeName>
        <fullName evidence="8">Gamma-glutamylcysteine synthetase</fullName>
    </alternativeName>
</protein>
<keyword evidence="6 8" id="KW-0067">ATP-binding</keyword>
<dbReference type="EMBL" id="JAGQDG010000002">
    <property type="protein sequence ID" value="MBQ0934615.1"/>
    <property type="molecule type" value="Genomic_DNA"/>
</dbReference>
<dbReference type="Pfam" id="PF04262">
    <property type="entry name" value="Glu_cys_ligase"/>
    <property type="match status" value="1"/>
</dbReference>
<dbReference type="SUPFAM" id="SSF55931">
    <property type="entry name" value="Glutamine synthetase/guanido kinase"/>
    <property type="match status" value="1"/>
</dbReference>
<evidence type="ECO:0000313" key="11">
    <source>
        <dbReference type="EMBL" id="MBQ0934615.1"/>
    </source>
</evidence>
<dbReference type="Proteomes" id="UP000672097">
    <property type="component" value="Unassembled WGS sequence"/>
</dbReference>
<gene>
    <name evidence="8 11" type="primary">gshA</name>
    <name evidence="11" type="ORF">KAK11_04665</name>
</gene>
<comment type="catalytic activity">
    <reaction evidence="7 8 9">
        <text>L-cysteine + L-glutamate + ATP = gamma-L-glutamyl-L-cysteine + ADP + phosphate + H(+)</text>
        <dbReference type="Rhea" id="RHEA:13285"/>
        <dbReference type="ChEBI" id="CHEBI:15378"/>
        <dbReference type="ChEBI" id="CHEBI:29985"/>
        <dbReference type="ChEBI" id="CHEBI:30616"/>
        <dbReference type="ChEBI" id="CHEBI:35235"/>
        <dbReference type="ChEBI" id="CHEBI:43474"/>
        <dbReference type="ChEBI" id="CHEBI:58173"/>
        <dbReference type="ChEBI" id="CHEBI:456216"/>
        <dbReference type="EC" id="6.3.2.2"/>
    </reaction>
</comment>
<dbReference type="PANTHER" id="PTHR38761:SF1">
    <property type="entry name" value="GLUTAMATE--CYSTEINE LIGASE"/>
    <property type="match status" value="1"/>
</dbReference>
<accession>A0ABS5DTZ4</accession>
<evidence type="ECO:0000256" key="1">
    <source>
        <dbReference type="ARBA" id="ARBA00005006"/>
    </source>
</evidence>
<reference evidence="11 12" key="1">
    <citation type="submission" date="2021-04" db="EMBL/GenBank/DDBJ databases">
        <title>The genome sequence of type strain Ideonella paludis KCTC 32238.</title>
        <authorList>
            <person name="Liu Y."/>
        </authorList>
    </citation>
    <scope>NUCLEOTIDE SEQUENCE [LARGE SCALE GENOMIC DNA]</scope>
    <source>
        <strain evidence="11 12">KCTC 32238</strain>
    </source>
</reference>
<evidence type="ECO:0000256" key="7">
    <source>
        <dbReference type="ARBA" id="ARBA00048819"/>
    </source>
</evidence>
<comment type="similarity">
    <text evidence="2 8">Belongs to the glutamate--cysteine ligase type 1 family. Type 1 subfamily.</text>
</comment>
<evidence type="ECO:0000256" key="9">
    <source>
        <dbReference type="RuleBase" id="RU004391"/>
    </source>
</evidence>
<dbReference type="InterPro" id="IPR014746">
    <property type="entry name" value="Gln_synth/guanido_kin_cat_dom"/>
</dbReference>
<evidence type="ECO:0000259" key="10">
    <source>
        <dbReference type="Pfam" id="PF04262"/>
    </source>
</evidence>
<feature type="domain" description="Glutamate--cysteine ligase" evidence="10">
    <location>
        <begin position="53"/>
        <end position="400"/>
    </location>
</feature>
<dbReference type="Gene3D" id="3.30.590.20">
    <property type="match status" value="1"/>
</dbReference>
<evidence type="ECO:0000256" key="8">
    <source>
        <dbReference type="HAMAP-Rule" id="MF_00578"/>
    </source>
</evidence>
<evidence type="ECO:0000256" key="2">
    <source>
        <dbReference type="ARBA" id="ARBA00008772"/>
    </source>
</evidence>
<dbReference type="InterPro" id="IPR007370">
    <property type="entry name" value="Glu_cys_ligase"/>
</dbReference>
<evidence type="ECO:0000256" key="3">
    <source>
        <dbReference type="ARBA" id="ARBA00022598"/>
    </source>
</evidence>
<keyword evidence="4 8" id="KW-0317">Glutathione biosynthesis</keyword>
<sequence>MSVSVRWRHKGADCRRPRPAPCKCHGNRVQCRLHQGDVPLTDLLKRLNALPAHRLQSLQRGVEKESLRSLPDGQLAMTPHPLALGSALTHPHITTDFCESQIEMVTGVHPSAEACSAELTALHQVVARALAGEGEERLWVSSMPCRLPELDTDIPLGQYGRSNIGMAKTVYRRGLGYRYGRRMQTISGIHYNWSLPGTSSDEYFALIRNFRRHSFLLLWLFGASPAVCSCFVKGQAHELQALGANTLHMPYGTSLRMGRLGYQSDAQSTLAVSYNGLEGYGASLQAAMTQPYPAYEAIGLQGPQGVYRQLSTTLLQIENEFYGTIRPKRPIRSGERPLHALRERGVEYVEVRCMDLDPFEDVGIATSTMRFLDVFLMHCLLADSPPDHPAEIAALGRNQHLTAARGREPGLMLEREGQPVVLTAWAAELLEACMPIARALDDAQGLADAPHQAAVAAAQASLSAPHTLPSARVLEAITAQHGGEFMPFVAERSAQVQTRLESLAWPVDAAQHWASLAADSLAEQARIESTEQWPFEAFRQHYLAPERLQPTP</sequence>
<keyword evidence="5 8" id="KW-0547">Nucleotide-binding</keyword>
<dbReference type="PANTHER" id="PTHR38761">
    <property type="entry name" value="GLUTAMATE--CYSTEINE LIGASE"/>
    <property type="match status" value="1"/>
</dbReference>
<evidence type="ECO:0000256" key="6">
    <source>
        <dbReference type="ARBA" id="ARBA00022840"/>
    </source>
</evidence>
<evidence type="ECO:0000313" key="12">
    <source>
        <dbReference type="Proteomes" id="UP000672097"/>
    </source>
</evidence>
<dbReference type="GO" id="GO:0004357">
    <property type="term" value="F:glutamate-cysteine ligase activity"/>
    <property type="evidence" value="ECO:0007669"/>
    <property type="project" value="UniProtKB-EC"/>
</dbReference>
<dbReference type="EC" id="6.3.2.2" evidence="8"/>
<keyword evidence="3 8" id="KW-0436">Ligase</keyword>
<dbReference type="NCBIfam" id="TIGR01434">
    <property type="entry name" value="glu_cys_ligase"/>
    <property type="match status" value="1"/>
</dbReference>
<comment type="pathway">
    <text evidence="1 8 9">Sulfur metabolism; glutathione biosynthesis; glutathione from L-cysteine and L-glutamate: step 1/2.</text>
</comment>
<keyword evidence="12" id="KW-1185">Reference proteome</keyword>
<dbReference type="HAMAP" id="MF_00578">
    <property type="entry name" value="Glu_cys_ligase"/>
    <property type="match status" value="1"/>
</dbReference>
<name>A0ABS5DTZ4_9BURK</name>